<dbReference type="Proteomes" id="UP001057402">
    <property type="component" value="Chromosome 7"/>
</dbReference>
<comment type="caution">
    <text evidence="1">The sequence shown here is derived from an EMBL/GenBank/DDBJ whole genome shotgun (WGS) entry which is preliminary data.</text>
</comment>
<gene>
    <name evidence="1" type="ORF">MLD38_024764</name>
</gene>
<proteinExistence type="predicted"/>
<protein>
    <submittedName>
        <fullName evidence="1">Uncharacterized protein</fullName>
    </submittedName>
</protein>
<evidence type="ECO:0000313" key="1">
    <source>
        <dbReference type="EMBL" id="KAI4339872.1"/>
    </source>
</evidence>
<keyword evidence="2" id="KW-1185">Reference proteome</keyword>
<organism evidence="1 2">
    <name type="scientific">Melastoma candidum</name>
    <dbReference type="NCBI Taxonomy" id="119954"/>
    <lineage>
        <taxon>Eukaryota</taxon>
        <taxon>Viridiplantae</taxon>
        <taxon>Streptophyta</taxon>
        <taxon>Embryophyta</taxon>
        <taxon>Tracheophyta</taxon>
        <taxon>Spermatophyta</taxon>
        <taxon>Magnoliopsida</taxon>
        <taxon>eudicotyledons</taxon>
        <taxon>Gunneridae</taxon>
        <taxon>Pentapetalae</taxon>
        <taxon>rosids</taxon>
        <taxon>malvids</taxon>
        <taxon>Myrtales</taxon>
        <taxon>Melastomataceae</taxon>
        <taxon>Melastomatoideae</taxon>
        <taxon>Melastomateae</taxon>
        <taxon>Melastoma</taxon>
    </lineage>
</organism>
<accession>A0ACB9NW38</accession>
<reference evidence="2" key="1">
    <citation type="journal article" date="2023" name="Front. Plant Sci.">
        <title>Chromosomal-level genome assembly of Melastoma candidum provides insights into trichome evolution.</title>
        <authorList>
            <person name="Zhong Y."/>
            <person name="Wu W."/>
            <person name="Sun C."/>
            <person name="Zou P."/>
            <person name="Liu Y."/>
            <person name="Dai S."/>
            <person name="Zhou R."/>
        </authorList>
    </citation>
    <scope>NUCLEOTIDE SEQUENCE [LARGE SCALE GENOMIC DNA]</scope>
</reference>
<dbReference type="EMBL" id="CM042886">
    <property type="protein sequence ID" value="KAI4339872.1"/>
    <property type="molecule type" value="Genomic_DNA"/>
</dbReference>
<sequence length="383" mass="43050">MSTGLQPLPLSKHNQSQDRPLLKPDDSYAPITPEDLSELEKRFAAYVRKDLYGSMGCGELPLAEKVKIGVAMVTLVPVRIVAGILLLLVYYVVCRACTLFKRGSEEVEGDRQEGYAHLGGWRRKVLVGCGRVLARLMLVVFGFYWISLCHRSRTEEQSEGQRQGEPERPGAIVSNHVSYIDILYHMSSSFPSFVAKRSVGKLPLVGIISQCMGCVFVRRESKSSDFKGVAGVVTERVKEARENKDAPVMMLFPEGTTTNGEYLLPFKTGAFLAKSPVRPVILKYPYQRFSPAWESISGARHVIFLLCQFVNHLEVIYLPVYYPSQEEKDDAKLYANNVRRLMAMEGNLVMSDIGLPEKRVYLAALNVDFSHCQVKLLLCSHMF</sequence>
<name>A0ACB9NW38_9MYRT</name>
<evidence type="ECO:0000313" key="2">
    <source>
        <dbReference type="Proteomes" id="UP001057402"/>
    </source>
</evidence>